<dbReference type="EMBL" id="JXTC01000106">
    <property type="protein sequence ID" value="PON88451.1"/>
    <property type="molecule type" value="Genomic_DNA"/>
</dbReference>
<gene>
    <name evidence="1" type="ORF">TorRG33x02_158170</name>
</gene>
<dbReference type="InParanoid" id="A0A2P5ESC8"/>
<protein>
    <submittedName>
        <fullName evidence="1">Uncharacterized protein</fullName>
    </submittedName>
</protein>
<dbReference type="AlphaFoldDB" id="A0A2P5ESC8"/>
<accession>A0A2P5ESC8</accession>
<keyword evidence="2" id="KW-1185">Reference proteome</keyword>
<evidence type="ECO:0000313" key="1">
    <source>
        <dbReference type="EMBL" id="PON88451.1"/>
    </source>
</evidence>
<reference evidence="2" key="1">
    <citation type="submission" date="2016-06" db="EMBL/GenBank/DDBJ databases">
        <title>Parallel loss of symbiosis genes in relatives of nitrogen-fixing non-legume Parasponia.</title>
        <authorList>
            <person name="Van Velzen R."/>
            <person name="Holmer R."/>
            <person name="Bu F."/>
            <person name="Rutten L."/>
            <person name="Van Zeijl A."/>
            <person name="Liu W."/>
            <person name="Santuari L."/>
            <person name="Cao Q."/>
            <person name="Sharma T."/>
            <person name="Shen D."/>
            <person name="Roswanjaya Y."/>
            <person name="Wardhani T."/>
            <person name="Kalhor M.S."/>
            <person name="Jansen J."/>
            <person name="Van den Hoogen J."/>
            <person name="Gungor B."/>
            <person name="Hartog M."/>
            <person name="Hontelez J."/>
            <person name="Verver J."/>
            <person name="Yang W.-C."/>
            <person name="Schijlen E."/>
            <person name="Repin R."/>
            <person name="Schilthuizen M."/>
            <person name="Schranz E."/>
            <person name="Heidstra R."/>
            <person name="Miyata K."/>
            <person name="Fedorova E."/>
            <person name="Kohlen W."/>
            <person name="Bisseling T."/>
            <person name="Smit S."/>
            <person name="Geurts R."/>
        </authorList>
    </citation>
    <scope>NUCLEOTIDE SEQUENCE [LARGE SCALE GENOMIC DNA]</scope>
    <source>
        <strain evidence="2">cv. RG33-2</strain>
    </source>
</reference>
<evidence type="ECO:0000313" key="2">
    <source>
        <dbReference type="Proteomes" id="UP000237000"/>
    </source>
</evidence>
<proteinExistence type="predicted"/>
<feature type="non-terminal residue" evidence="1">
    <location>
        <position position="1"/>
    </location>
</feature>
<organism evidence="1 2">
    <name type="scientific">Trema orientale</name>
    <name type="common">Charcoal tree</name>
    <name type="synonym">Celtis orientalis</name>
    <dbReference type="NCBI Taxonomy" id="63057"/>
    <lineage>
        <taxon>Eukaryota</taxon>
        <taxon>Viridiplantae</taxon>
        <taxon>Streptophyta</taxon>
        <taxon>Embryophyta</taxon>
        <taxon>Tracheophyta</taxon>
        <taxon>Spermatophyta</taxon>
        <taxon>Magnoliopsida</taxon>
        <taxon>eudicotyledons</taxon>
        <taxon>Gunneridae</taxon>
        <taxon>Pentapetalae</taxon>
        <taxon>rosids</taxon>
        <taxon>fabids</taxon>
        <taxon>Rosales</taxon>
        <taxon>Cannabaceae</taxon>
        <taxon>Trema</taxon>
    </lineage>
</organism>
<comment type="caution">
    <text evidence="1">The sequence shown here is derived from an EMBL/GenBank/DDBJ whole genome shotgun (WGS) entry which is preliminary data.</text>
</comment>
<dbReference type="Proteomes" id="UP000237000">
    <property type="component" value="Unassembled WGS sequence"/>
</dbReference>
<sequence length="72" mass="7792">LQMANNGACSSGLSALQKTNLCSPLSTTLSSALSTKLDCTNFLMSKFWIVPVVRGYGVAKYLLGTKYRPLNF</sequence>
<name>A0A2P5ESC8_TREOI</name>